<dbReference type="InterPro" id="IPR018490">
    <property type="entry name" value="cNMP-bd_dom_sf"/>
</dbReference>
<keyword evidence="7" id="KW-1071">Ligand-gated ion channel</keyword>
<evidence type="ECO:0000256" key="8">
    <source>
        <dbReference type="ARBA" id="ARBA00023303"/>
    </source>
</evidence>
<dbReference type="InterPro" id="IPR050866">
    <property type="entry name" value="CNG_cation_channel"/>
</dbReference>
<feature type="domain" description="Ion transport" evidence="11">
    <location>
        <begin position="184"/>
        <end position="418"/>
    </location>
</feature>
<keyword evidence="3 10" id="KW-0812">Transmembrane</keyword>
<dbReference type="FunFam" id="1.10.287.630:FF:000001">
    <property type="entry name" value="Cyclic nucleotide-gated channel alpha 3"/>
    <property type="match status" value="1"/>
</dbReference>
<dbReference type="Gene3D" id="1.10.287.70">
    <property type="match status" value="1"/>
</dbReference>
<evidence type="ECO:0000256" key="10">
    <source>
        <dbReference type="SAM" id="Phobius"/>
    </source>
</evidence>
<comment type="caution">
    <text evidence="12">The sequence shown here is derived from an EMBL/GenBank/DDBJ whole genome shotgun (WGS) entry which is preliminary data.</text>
</comment>
<feature type="transmembrane region" description="Helical" evidence="10">
    <location>
        <begin position="357"/>
        <end position="377"/>
    </location>
</feature>
<gene>
    <name evidence="12" type="ORF">P879_01869</name>
</gene>
<evidence type="ECO:0000256" key="5">
    <source>
        <dbReference type="ARBA" id="ARBA00023065"/>
    </source>
</evidence>
<sequence length="510" mass="58755">MQTNTIVRPRDNDETEPINKEGKQTTNVQWASLRNILQVINIPSKLSSSHKKTWKIHHSSAEGSLPGALSTGQSEQTVRVLGKVENIDDKVSVDSTVIGLNAESQNTRRAIFAGPSVVVLEDDKGIHSKLDGQHAEHKYKTKPKASAFQPPMPLELIEAQEKIHSKGTCAYPCWFQTQGERLLIWLTVLSVSVLYNLWFIIARQAFTDFQERYTGWWITMDLCVDTIYLMDIVVQMGTTYLEHGLHVLDRRKLAMRYIRTKYFVLDLVTLVPLDLIQIQIDVHPILRFPRFIKVYRANQWKNKIENRSTFPNLWRVIILIHTLFLGCHWFACIYYIISAQQEFSTEWGYVMANDSTVTTGRTYLVTFYWATLALTTIGIEQHPKTNIEFAFTCLSYLIGLFVFATVVGQVGNIINARNAARVEFEEILDGVKSYMRMHKVGATLQKRILCWYDYAWQKRKGSGLTDIRALEILPDKLKTELALDVNLDTLKKVMQHTFYIQQSRLIKPYL</sequence>
<proteinExistence type="predicted"/>
<evidence type="ECO:0000256" key="6">
    <source>
        <dbReference type="ARBA" id="ARBA00023136"/>
    </source>
</evidence>
<evidence type="ECO:0000256" key="7">
    <source>
        <dbReference type="ARBA" id="ARBA00023286"/>
    </source>
</evidence>
<keyword evidence="4 10" id="KW-1133">Transmembrane helix</keyword>
<evidence type="ECO:0000259" key="11">
    <source>
        <dbReference type="Pfam" id="PF00520"/>
    </source>
</evidence>
<dbReference type="PANTHER" id="PTHR45638:SF7">
    <property type="entry name" value="CYCLIC NUCLEOTIDE-GATED ION CHANNEL-LIKE, ISOFORM E"/>
    <property type="match status" value="1"/>
</dbReference>
<feature type="region of interest" description="Disordered" evidence="9">
    <location>
        <begin position="1"/>
        <end position="25"/>
    </location>
</feature>
<dbReference type="Proteomes" id="UP000699462">
    <property type="component" value="Unassembled WGS sequence"/>
</dbReference>
<dbReference type="AlphaFoldDB" id="A0A8T0DW04"/>
<evidence type="ECO:0000256" key="4">
    <source>
        <dbReference type="ARBA" id="ARBA00022989"/>
    </source>
</evidence>
<keyword evidence="5" id="KW-0406">Ion transport</keyword>
<keyword evidence="13" id="KW-1185">Reference proteome</keyword>
<feature type="transmembrane region" description="Helical" evidence="10">
    <location>
        <begin position="182"/>
        <end position="202"/>
    </location>
</feature>
<organism evidence="12 13">
    <name type="scientific">Paragonimus westermani</name>
    <dbReference type="NCBI Taxonomy" id="34504"/>
    <lineage>
        <taxon>Eukaryota</taxon>
        <taxon>Metazoa</taxon>
        <taxon>Spiralia</taxon>
        <taxon>Lophotrochozoa</taxon>
        <taxon>Platyhelminthes</taxon>
        <taxon>Trematoda</taxon>
        <taxon>Digenea</taxon>
        <taxon>Plagiorchiida</taxon>
        <taxon>Troglotremata</taxon>
        <taxon>Troglotrematidae</taxon>
        <taxon>Paragonimus</taxon>
    </lineage>
</organism>
<protein>
    <recommendedName>
        <fullName evidence="11">Ion transport domain-containing protein</fullName>
    </recommendedName>
</protein>
<feature type="transmembrane region" description="Helical" evidence="10">
    <location>
        <begin position="313"/>
        <end position="337"/>
    </location>
</feature>
<dbReference type="GO" id="GO:0016020">
    <property type="term" value="C:membrane"/>
    <property type="evidence" value="ECO:0007669"/>
    <property type="project" value="UniProtKB-SubCell"/>
</dbReference>
<keyword evidence="8" id="KW-0407">Ion channel</keyword>
<reference evidence="12 13" key="1">
    <citation type="submission" date="2019-07" db="EMBL/GenBank/DDBJ databases">
        <title>Annotation for the trematode Paragonimus westermani.</title>
        <authorList>
            <person name="Choi Y.-J."/>
        </authorList>
    </citation>
    <scope>NUCLEOTIDE SEQUENCE [LARGE SCALE GENOMIC DNA]</scope>
    <source>
        <strain evidence="12">180907_Pwestermani</strain>
    </source>
</reference>
<evidence type="ECO:0000256" key="3">
    <source>
        <dbReference type="ARBA" id="ARBA00022692"/>
    </source>
</evidence>
<dbReference type="InterPro" id="IPR005821">
    <property type="entry name" value="Ion_trans_dom"/>
</dbReference>
<dbReference type="PANTHER" id="PTHR45638">
    <property type="entry name" value="CYCLIC NUCLEOTIDE-GATED CATION CHANNEL SUBUNIT A"/>
    <property type="match status" value="1"/>
</dbReference>
<evidence type="ECO:0000256" key="1">
    <source>
        <dbReference type="ARBA" id="ARBA00004141"/>
    </source>
</evidence>
<dbReference type="FunFam" id="1.10.287.70:FF:000072">
    <property type="entry name" value="Cyclic nucleotide gated channel beta 3"/>
    <property type="match status" value="1"/>
</dbReference>
<evidence type="ECO:0000313" key="12">
    <source>
        <dbReference type="EMBL" id="KAF8571312.1"/>
    </source>
</evidence>
<keyword evidence="2" id="KW-0813">Transport</keyword>
<accession>A0A8T0DW04</accession>
<feature type="compositionally biased region" description="Basic and acidic residues" evidence="9">
    <location>
        <begin position="8"/>
        <end position="23"/>
    </location>
</feature>
<dbReference type="EMBL" id="JTDF01000594">
    <property type="protein sequence ID" value="KAF8571312.1"/>
    <property type="molecule type" value="Genomic_DNA"/>
</dbReference>
<dbReference type="GO" id="GO:0044877">
    <property type="term" value="F:protein-containing complex binding"/>
    <property type="evidence" value="ECO:0007669"/>
    <property type="project" value="TreeGrafter"/>
</dbReference>
<feature type="transmembrane region" description="Helical" evidence="10">
    <location>
        <begin position="389"/>
        <end position="411"/>
    </location>
</feature>
<evidence type="ECO:0000256" key="2">
    <source>
        <dbReference type="ARBA" id="ARBA00022448"/>
    </source>
</evidence>
<dbReference type="SUPFAM" id="SSF51206">
    <property type="entry name" value="cAMP-binding domain-like"/>
    <property type="match status" value="1"/>
</dbReference>
<dbReference type="Gene3D" id="1.10.287.630">
    <property type="entry name" value="Helix hairpin bin"/>
    <property type="match status" value="1"/>
</dbReference>
<keyword evidence="6 10" id="KW-0472">Membrane</keyword>
<dbReference type="Pfam" id="PF00520">
    <property type="entry name" value="Ion_trans"/>
    <property type="match status" value="1"/>
</dbReference>
<comment type="subcellular location">
    <subcellularLocation>
        <location evidence="1">Membrane</location>
        <topology evidence="1">Multi-pass membrane protein</topology>
    </subcellularLocation>
</comment>
<dbReference type="SUPFAM" id="SSF81324">
    <property type="entry name" value="Voltage-gated potassium channels"/>
    <property type="match status" value="1"/>
</dbReference>
<dbReference type="OrthoDB" id="421226at2759"/>
<dbReference type="GO" id="GO:0005221">
    <property type="term" value="F:intracellularly cyclic nucleotide-activated monoatomic cation channel activity"/>
    <property type="evidence" value="ECO:0007669"/>
    <property type="project" value="InterPro"/>
</dbReference>
<name>A0A8T0DW04_9TREM</name>
<evidence type="ECO:0000256" key="9">
    <source>
        <dbReference type="SAM" id="MobiDB-lite"/>
    </source>
</evidence>
<evidence type="ECO:0000313" key="13">
    <source>
        <dbReference type="Proteomes" id="UP000699462"/>
    </source>
</evidence>